<dbReference type="InterPro" id="IPR041411">
    <property type="entry name" value="Ldi"/>
</dbReference>
<dbReference type="InterPro" id="IPR003782">
    <property type="entry name" value="SCO1/SenC"/>
</dbReference>
<comment type="caution">
    <text evidence="4">The sequence shown here is derived from an EMBL/GenBank/DDBJ whole genome shotgun (WGS) entry which is preliminary data.</text>
</comment>
<dbReference type="SUPFAM" id="SSF52833">
    <property type="entry name" value="Thioredoxin-like"/>
    <property type="match status" value="1"/>
</dbReference>
<evidence type="ECO:0000313" key="5">
    <source>
        <dbReference type="Proteomes" id="UP001610432"/>
    </source>
</evidence>
<dbReference type="Gene3D" id="3.40.30.10">
    <property type="entry name" value="Glutaredoxin"/>
    <property type="match status" value="1"/>
</dbReference>
<dbReference type="InterPro" id="IPR013766">
    <property type="entry name" value="Thioredoxin_domain"/>
</dbReference>
<dbReference type="EMBL" id="JBFXLQ010000028">
    <property type="protein sequence ID" value="KAL2865941.1"/>
    <property type="molecule type" value="Genomic_DNA"/>
</dbReference>
<dbReference type="Pfam" id="PF02630">
    <property type="entry name" value="SCO1-SenC"/>
    <property type="match status" value="1"/>
</dbReference>
<sequence>MALNGIRPKFTLVDHDGNTVTDTELRRKYSLYFFGFTNCAVVCPRALKRLSEVVSNLGPAGDRVNVYYVSVDPNRDTPNVMRNFLEKRFPKFIGLTGTKEQVDNARKEFHVFAKAKDDENALGGYIVPHTAITYLLDMEGFIVDHFPDVLNANTVTSRVLEKIRSGSNSPTNDAHMQKAKEEEFSYEQESLQRMDEKMVQSIRHIGNLARQLKGDWANMMGPPDLNDGFGAIRYQLAYMFYALMLAHFHRVPAAPGYFKKTMELIIGKMLEPDVWFYWHDVSTGGGALRTPAREMIFDPVKTDNIMYSAYVQSMTAIFNSLFDDDRYQKPGALTFEYNALLWGKATGWKFEYDQNSLNDQIYRNMVEYGYLGVPCEPSCIYQICNQIPILGFRFNDILKENSDVASEVTAEYVKAWEEKAGGVVTPNHMFNTFYMTHINMKMIVPGTSCEAWTGFLMNSWNHDLVQETYENRLEHLVHPRLDGTMSINPGPIGLLPKNILYMASSGIWGWMPVWAGEMGDKETFDRLMEYADKHFNAKIQNGGLMYPRNDTLWEKLNFVMVSPLLSNSLMPLARLNVKHGMKRIYENPWGARNPAHYDEPALVEVDFDVDVYRAVYIPESKKLIFDLAVFETGRKGEVALDRVFGRGNWTLKCDGEEVANGTNHTMAYPSISNIIPRDGPKAISRLGWGMSFQANTPLGIKKDGDLLRIPVTSSTVTSYEMQWQ</sequence>
<evidence type="ECO:0000313" key="4">
    <source>
        <dbReference type="EMBL" id="KAL2865941.1"/>
    </source>
</evidence>
<dbReference type="PROSITE" id="PS51352">
    <property type="entry name" value="THIOREDOXIN_2"/>
    <property type="match status" value="1"/>
</dbReference>
<evidence type="ECO:0000259" key="3">
    <source>
        <dbReference type="PROSITE" id="PS51352"/>
    </source>
</evidence>
<protein>
    <recommendedName>
        <fullName evidence="3">Thioredoxin domain-containing protein</fullName>
    </recommendedName>
</protein>
<evidence type="ECO:0000256" key="1">
    <source>
        <dbReference type="ARBA" id="ARBA00010996"/>
    </source>
</evidence>
<proteinExistence type="inferred from homology"/>
<accession>A0ABR4LN26</accession>
<dbReference type="InterPro" id="IPR036249">
    <property type="entry name" value="Thioredoxin-like_sf"/>
</dbReference>
<dbReference type="GeneID" id="98139843"/>
<comment type="similarity">
    <text evidence="1">Belongs to the SCO1/2 family.</text>
</comment>
<feature type="domain" description="Thioredoxin" evidence="3">
    <location>
        <begin position="1"/>
        <end position="165"/>
    </location>
</feature>
<evidence type="ECO:0000256" key="2">
    <source>
        <dbReference type="ARBA" id="ARBA00023008"/>
    </source>
</evidence>
<gene>
    <name evidence="4" type="ORF">BJX67DRAFT_149347</name>
</gene>
<organism evidence="4 5">
    <name type="scientific">Aspergillus lucknowensis</name>
    <dbReference type="NCBI Taxonomy" id="176173"/>
    <lineage>
        <taxon>Eukaryota</taxon>
        <taxon>Fungi</taxon>
        <taxon>Dikarya</taxon>
        <taxon>Ascomycota</taxon>
        <taxon>Pezizomycotina</taxon>
        <taxon>Eurotiomycetes</taxon>
        <taxon>Eurotiomycetidae</taxon>
        <taxon>Eurotiales</taxon>
        <taxon>Aspergillaceae</taxon>
        <taxon>Aspergillus</taxon>
        <taxon>Aspergillus subgen. Nidulantes</taxon>
    </lineage>
</organism>
<dbReference type="CDD" id="cd02968">
    <property type="entry name" value="SCO"/>
    <property type="match status" value="1"/>
</dbReference>
<dbReference type="PANTHER" id="PTHR12151:SF25">
    <property type="entry name" value="LINALOOL DEHYDRATASE_ISOMERASE DOMAIN-CONTAINING PROTEIN"/>
    <property type="match status" value="1"/>
</dbReference>
<keyword evidence="5" id="KW-1185">Reference proteome</keyword>
<dbReference type="RefSeq" id="XP_070884920.1">
    <property type="nucleotide sequence ID" value="XM_071024771.1"/>
</dbReference>
<dbReference type="Pfam" id="PF18566">
    <property type="entry name" value="Ldi"/>
    <property type="match status" value="1"/>
</dbReference>
<dbReference type="Proteomes" id="UP001610432">
    <property type="component" value="Unassembled WGS sequence"/>
</dbReference>
<keyword evidence="2" id="KW-0186">Copper</keyword>
<name>A0ABR4LN26_9EURO</name>
<dbReference type="PANTHER" id="PTHR12151">
    <property type="entry name" value="ELECTRON TRANSPORT PROTIN SCO1/SENC FAMILY MEMBER"/>
    <property type="match status" value="1"/>
</dbReference>
<reference evidence="4 5" key="1">
    <citation type="submission" date="2024-07" db="EMBL/GenBank/DDBJ databases">
        <title>Section-level genome sequencing and comparative genomics of Aspergillus sections Usti and Cavernicolus.</title>
        <authorList>
            <consortium name="Lawrence Berkeley National Laboratory"/>
            <person name="Nybo J.L."/>
            <person name="Vesth T.C."/>
            <person name="Theobald S."/>
            <person name="Frisvad J.C."/>
            <person name="Larsen T.O."/>
            <person name="Kjaerboelling I."/>
            <person name="Rothschild-Mancinelli K."/>
            <person name="Lyhne E.K."/>
            <person name="Kogle M.E."/>
            <person name="Barry K."/>
            <person name="Clum A."/>
            <person name="Na H."/>
            <person name="Ledsgaard L."/>
            <person name="Lin J."/>
            <person name="Lipzen A."/>
            <person name="Kuo A."/>
            <person name="Riley R."/>
            <person name="Mondo S."/>
            <person name="Labutti K."/>
            <person name="Haridas S."/>
            <person name="Pangalinan J."/>
            <person name="Salamov A.A."/>
            <person name="Simmons B.A."/>
            <person name="Magnuson J.K."/>
            <person name="Chen J."/>
            <person name="Drula E."/>
            <person name="Henrissat B."/>
            <person name="Wiebenga A."/>
            <person name="Lubbers R.J."/>
            <person name="Gomes A.C."/>
            <person name="Macurrencykelacurrency M.R."/>
            <person name="Stajich J."/>
            <person name="Grigoriev I.V."/>
            <person name="Mortensen U.H."/>
            <person name="De Vries R.P."/>
            <person name="Baker S.E."/>
            <person name="Andersen M.R."/>
        </authorList>
    </citation>
    <scope>NUCLEOTIDE SEQUENCE [LARGE SCALE GENOMIC DNA]</scope>
    <source>
        <strain evidence="4 5">CBS 449.75</strain>
    </source>
</reference>